<gene>
    <name evidence="2" type="ORF">OESDEN_18087</name>
</gene>
<dbReference type="Proteomes" id="UP000053660">
    <property type="component" value="Unassembled WGS sequence"/>
</dbReference>
<reference evidence="2 3" key="1">
    <citation type="submission" date="2014-03" db="EMBL/GenBank/DDBJ databases">
        <title>Draft genome of the hookworm Oesophagostomum dentatum.</title>
        <authorList>
            <person name="Mitreva M."/>
        </authorList>
    </citation>
    <scope>NUCLEOTIDE SEQUENCE [LARGE SCALE GENOMIC DNA]</scope>
    <source>
        <strain evidence="2 3">OD-Hann</strain>
    </source>
</reference>
<name>A0A0B1SGB5_OESDE</name>
<dbReference type="EMBL" id="KN581251">
    <property type="protein sequence ID" value="KHJ82220.1"/>
    <property type="molecule type" value="Genomic_DNA"/>
</dbReference>
<dbReference type="AlphaFoldDB" id="A0A0B1SGB5"/>
<feature type="compositionally biased region" description="Polar residues" evidence="1">
    <location>
        <begin position="16"/>
        <end position="31"/>
    </location>
</feature>
<protein>
    <submittedName>
        <fullName evidence="2">Uncharacterized protein</fullName>
    </submittedName>
</protein>
<organism evidence="2 3">
    <name type="scientific">Oesophagostomum dentatum</name>
    <name type="common">Nodular worm</name>
    <dbReference type="NCBI Taxonomy" id="61180"/>
    <lineage>
        <taxon>Eukaryota</taxon>
        <taxon>Metazoa</taxon>
        <taxon>Ecdysozoa</taxon>
        <taxon>Nematoda</taxon>
        <taxon>Chromadorea</taxon>
        <taxon>Rhabditida</taxon>
        <taxon>Rhabditina</taxon>
        <taxon>Rhabditomorpha</taxon>
        <taxon>Strongyloidea</taxon>
        <taxon>Strongylidae</taxon>
        <taxon>Oesophagostomum</taxon>
    </lineage>
</organism>
<keyword evidence="3" id="KW-1185">Reference proteome</keyword>
<feature type="compositionally biased region" description="Polar residues" evidence="1">
    <location>
        <begin position="38"/>
        <end position="51"/>
    </location>
</feature>
<feature type="region of interest" description="Disordered" evidence="1">
    <location>
        <begin position="1"/>
        <end position="63"/>
    </location>
</feature>
<proteinExistence type="predicted"/>
<sequence length="131" mass="14756">MASIGLPVLPVPSQVDKGSSNSTTYSPQPDQSEPLESVPSTSREQNDQPQENMAAAQAVKEQEQVGTMGLSLDGVLTIQRIVGVEIDRLEIRLEAALERMVDRHMSTIRDELREIRERQETLLRKFEELRQ</sequence>
<dbReference type="OrthoDB" id="5875314at2759"/>
<accession>A0A0B1SGB5</accession>
<evidence type="ECO:0000313" key="3">
    <source>
        <dbReference type="Proteomes" id="UP000053660"/>
    </source>
</evidence>
<evidence type="ECO:0000313" key="2">
    <source>
        <dbReference type="EMBL" id="KHJ82220.1"/>
    </source>
</evidence>
<evidence type="ECO:0000256" key="1">
    <source>
        <dbReference type="SAM" id="MobiDB-lite"/>
    </source>
</evidence>